<dbReference type="SUPFAM" id="SSF47781">
    <property type="entry name" value="RuvA domain 2-like"/>
    <property type="match status" value="3"/>
</dbReference>
<proteinExistence type="predicted"/>
<dbReference type="Gene3D" id="1.10.150.280">
    <property type="entry name" value="AF1531-like domain"/>
    <property type="match status" value="2"/>
</dbReference>
<organism evidence="2 3">
    <name type="scientific">Sphingobacterium populi</name>
    <dbReference type="NCBI Taxonomy" id="1812824"/>
    <lineage>
        <taxon>Bacteria</taxon>
        <taxon>Pseudomonadati</taxon>
        <taxon>Bacteroidota</taxon>
        <taxon>Sphingobacteriia</taxon>
        <taxon>Sphingobacteriales</taxon>
        <taxon>Sphingobacteriaceae</taxon>
        <taxon>Sphingobacterium</taxon>
    </lineage>
</organism>
<gene>
    <name evidence="2" type="ORF">ACFSQ6_02140</name>
</gene>
<protein>
    <submittedName>
        <fullName evidence="2">Helix-hairpin-helix domain-containing protein</fullName>
    </submittedName>
</protein>
<keyword evidence="3" id="KW-1185">Reference proteome</keyword>
<dbReference type="PANTHER" id="PTHR21180:SF32">
    <property type="entry name" value="ENDONUCLEASE_EXONUCLEASE_PHOSPHATASE FAMILY DOMAIN-CONTAINING PROTEIN 1"/>
    <property type="match status" value="1"/>
</dbReference>
<feature type="transmembrane region" description="Helical" evidence="1">
    <location>
        <begin position="18"/>
        <end position="38"/>
    </location>
</feature>
<evidence type="ECO:0000256" key="1">
    <source>
        <dbReference type="SAM" id="Phobius"/>
    </source>
</evidence>
<comment type="caution">
    <text evidence="2">The sequence shown here is derived from an EMBL/GenBank/DDBJ whole genome shotgun (WGS) entry which is preliminary data.</text>
</comment>
<dbReference type="Pfam" id="PF12836">
    <property type="entry name" value="HHH_3"/>
    <property type="match status" value="2"/>
</dbReference>
<dbReference type="RefSeq" id="WP_066753695.1">
    <property type="nucleotide sequence ID" value="NZ_JBHUMB010000005.1"/>
</dbReference>
<reference evidence="3" key="1">
    <citation type="journal article" date="2019" name="Int. J. Syst. Evol. Microbiol.">
        <title>The Global Catalogue of Microorganisms (GCM) 10K type strain sequencing project: providing services to taxonomists for standard genome sequencing and annotation.</title>
        <authorList>
            <consortium name="The Broad Institute Genomics Platform"/>
            <consortium name="The Broad Institute Genome Sequencing Center for Infectious Disease"/>
            <person name="Wu L."/>
            <person name="Ma J."/>
        </authorList>
    </citation>
    <scope>NUCLEOTIDE SEQUENCE [LARGE SCALE GENOMIC DNA]</scope>
    <source>
        <strain evidence="3">KCTC 42247</strain>
    </source>
</reference>
<dbReference type="Proteomes" id="UP001597418">
    <property type="component" value="Unassembled WGS sequence"/>
</dbReference>
<dbReference type="InterPro" id="IPR010994">
    <property type="entry name" value="RuvA_2-like"/>
</dbReference>
<dbReference type="EMBL" id="JBHUMB010000005">
    <property type="protein sequence ID" value="MFD2742189.1"/>
    <property type="molecule type" value="Genomic_DNA"/>
</dbReference>
<name>A0ABW5U8E2_9SPHI</name>
<dbReference type="PANTHER" id="PTHR21180">
    <property type="entry name" value="ENDONUCLEASE/EXONUCLEASE/PHOSPHATASE FAMILY DOMAIN-CONTAINING PROTEIN 1"/>
    <property type="match status" value="1"/>
</dbReference>
<keyword evidence="1" id="KW-1133">Transmembrane helix</keyword>
<evidence type="ECO:0000313" key="3">
    <source>
        <dbReference type="Proteomes" id="UP001597418"/>
    </source>
</evidence>
<sequence>MKRLQEFFNLTYKERNGFLVFTIFIVVLMLLPSVWSYIRKPYPVSTYAIQVFPESEAKHYTTRDSQAKVKKAIHLRPFNPNRLPSEEWAKFGLTEKQIAVIHRYEDRGGVFVRKEDVRKLYVIDEALYRQLAPFIRIPTKENTSSSNKIDNVSGTPSWRVDTKTQQDKKAIRIDVNVADTTDWKTLRGIGSVYATRIVRYRELLGGFYQIGQLREVYGLPEERLEEWLPQLYLESPIFRRLRVNHLNAHDLQKHPYITKGQATHIVNYRKQHGPFQSIDDMRKIVTLDTDFFVKIESYLDFQ</sequence>
<accession>A0ABW5U8E2</accession>
<keyword evidence="1" id="KW-0472">Membrane</keyword>
<dbReference type="InterPro" id="IPR051675">
    <property type="entry name" value="Endo/Exo/Phosphatase_dom_1"/>
</dbReference>
<keyword evidence="1" id="KW-0812">Transmembrane</keyword>
<evidence type="ECO:0000313" key="2">
    <source>
        <dbReference type="EMBL" id="MFD2742189.1"/>
    </source>
</evidence>